<keyword evidence="3" id="KW-1185">Reference proteome</keyword>
<dbReference type="Proteomes" id="UP000581135">
    <property type="component" value="Unassembled WGS sequence"/>
</dbReference>
<dbReference type="Gene3D" id="2.60.120.10">
    <property type="entry name" value="Jelly Rolls"/>
    <property type="match status" value="1"/>
</dbReference>
<comment type="caution">
    <text evidence="2">The sequence shown here is derived from an EMBL/GenBank/DDBJ whole genome shotgun (WGS) entry which is preliminary data.</text>
</comment>
<dbReference type="RefSeq" id="WP_183416610.1">
    <property type="nucleotide sequence ID" value="NZ_JACHXA010000005.1"/>
</dbReference>
<dbReference type="NCBIfam" id="TIGR02451">
    <property type="entry name" value="anti_sig_ChrR"/>
    <property type="match status" value="1"/>
</dbReference>
<evidence type="ECO:0000313" key="3">
    <source>
        <dbReference type="Proteomes" id="UP000581135"/>
    </source>
</evidence>
<dbReference type="InterPro" id="IPR014710">
    <property type="entry name" value="RmlC-like_jellyroll"/>
</dbReference>
<evidence type="ECO:0000313" key="2">
    <source>
        <dbReference type="EMBL" id="MBB3065787.1"/>
    </source>
</evidence>
<dbReference type="InterPro" id="IPR012807">
    <property type="entry name" value="Anti-sigma_ChrR"/>
</dbReference>
<protein>
    <submittedName>
        <fullName evidence="2">Putative transcriptional regulator</fullName>
    </submittedName>
</protein>
<reference evidence="2 3" key="1">
    <citation type="submission" date="2020-08" db="EMBL/GenBank/DDBJ databases">
        <title>Genomic Encyclopedia of Type Strains, Phase III (KMG-III): the genomes of soil and plant-associated and newly described type strains.</title>
        <authorList>
            <person name="Whitman W."/>
        </authorList>
    </citation>
    <scope>NUCLEOTIDE SEQUENCE [LARGE SCALE GENOMIC DNA]</scope>
    <source>
        <strain evidence="2 3">CECT 8803</strain>
    </source>
</reference>
<dbReference type="SUPFAM" id="SSF51182">
    <property type="entry name" value="RmlC-like cupins"/>
    <property type="match status" value="1"/>
</dbReference>
<gene>
    <name evidence="2" type="ORF">FHR98_002083</name>
</gene>
<dbReference type="InterPro" id="IPR025979">
    <property type="entry name" value="ChrR-like_cupin_dom"/>
</dbReference>
<dbReference type="Pfam" id="PF12973">
    <property type="entry name" value="Cupin_7"/>
    <property type="match status" value="1"/>
</dbReference>
<dbReference type="InterPro" id="IPR011051">
    <property type="entry name" value="RmlC_Cupin_sf"/>
</dbReference>
<dbReference type="AlphaFoldDB" id="A0A839SSD7"/>
<name>A0A839SSD7_9PROT</name>
<dbReference type="Gene3D" id="1.10.10.1320">
    <property type="entry name" value="Anti-sigma factor, zinc-finger domain"/>
    <property type="match status" value="1"/>
</dbReference>
<feature type="domain" description="ChrR-like cupin" evidence="1">
    <location>
        <begin position="110"/>
        <end position="197"/>
    </location>
</feature>
<proteinExistence type="predicted"/>
<dbReference type="InterPro" id="IPR041916">
    <property type="entry name" value="Anti_sigma_zinc_sf"/>
</dbReference>
<dbReference type="EMBL" id="JACHXA010000005">
    <property type="protein sequence ID" value="MBB3065787.1"/>
    <property type="molecule type" value="Genomic_DNA"/>
</dbReference>
<sequence>MTSHHPDESLLQAYAIGNLGEPLALLVATHTALCPLCRNAVRDLESIAGTLLDDLSPTALSEDSLSSVLAQLDGRETAAASEASSPVAEGADTILPQPLRGYLGRRLSDLPWRQRGVVADVALFPDRKDFTTRLLRIRKGCRVPLHRHEGLELTLVLSGAFSDSQGHYLRGDIAVANSSVVHQPVADDDEDCICLAVTDAPVYLAGPIGRLLNFAFKY</sequence>
<organism evidence="2 3">
    <name type="scientific">Limibacillus halophilus</name>
    <dbReference type="NCBI Taxonomy" id="1579333"/>
    <lineage>
        <taxon>Bacteria</taxon>
        <taxon>Pseudomonadati</taxon>
        <taxon>Pseudomonadota</taxon>
        <taxon>Alphaproteobacteria</taxon>
        <taxon>Rhodospirillales</taxon>
        <taxon>Rhodovibrionaceae</taxon>
        <taxon>Limibacillus</taxon>
    </lineage>
</organism>
<evidence type="ECO:0000259" key="1">
    <source>
        <dbReference type="Pfam" id="PF12973"/>
    </source>
</evidence>
<dbReference type="CDD" id="cd20301">
    <property type="entry name" value="cupin_ChrR"/>
    <property type="match status" value="1"/>
</dbReference>
<accession>A0A839SSD7</accession>